<organism evidence="2 3">
    <name type="scientific">Megaselia scalaris</name>
    <name type="common">Humpbacked fly</name>
    <name type="synonym">Phora scalaris</name>
    <dbReference type="NCBI Taxonomy" id="36166"/>
    <lineage>
        <taxon>Eukaryota</taxon>
        <taxon>Metazoa</taxon>
        <taxon>Ecdysozoa</taxon>
        <taxon>Arthropoda</taxon>
        <taxon>Hexapoda</taxon>
        <taxon>Insecta</taxon>
        <taxon>Pterygota</taxon>
        <taxon>Neoptera</taxon>
        <taxon>Endopterygota</taxon>
        <taxon>Diptera</taxon>
        <taxon>Brachycera</taxon>
        <taxon>Muscomorpha</taxon>
        <taxon>Platypezoidea</taxon>
        <taxon>Phoridae</taxon>
        <taxon>Megaseliini</taxon>
        <taxon>Megaselia</taxon>
    </lineage>
</organism>
<dbReference type="EMBL" id="CAQQ02133840">
    <property type="status" value="NOT_ANNOTATED_CDS"/>
    <property type="molecule type" value="Genomic_DNA"/>
</dbReference>
<keyword evidence="3" id="KW-1185">Reference proteome</keyword>
<keyword evidence="1" id="KW-1133">Transmembrane helix</keyword>
<dbReference type="AlphaFoldDB" id="T1GJP1"/>
<keyword evidence="1" id="KW-0812">Transmembrane</keyword>
<proteinExistence type="predicted"/>
<dbReference type="Proteomes" id="UP000015102">
    <property type="component" value="Unassembled WGS sequence"/>
</dbReference>
<dbReference type="EnsemblMetazoa" id="MESCA003691-RA">
    <property type="protein sequence ID" value="MESCA003691-PA"/>
    <property type="gene ID" value="MESCA003691"/>
</dbReference>
<evidence type="ECO:0000313" key="3">
    <source>
        <dbReference type="Proteomes" id="UP000015102"/>
    </source>
</evidence>
<feature type="transmembrane region" description="Helical" evidence="1">
    <location>
        <begin position="68"/>
        <end position="86"/>
    </location>
</feature>
<sequence>MNYHFYCLWGSMGGDNLLQINFARPTPMQTLFPSPKGRNAHGFSLCNSSVENLSGSNRSGSENISGSLWMASTGISTMVSFSMIIFEFGTQK</sequence>
<protein>
    <submittedName>
        <fullName evidence="2">Uncharacterized protein</fullName>
    </submittedName>
</protein>
<dbReference type="HOGENOM" id="CLU_2415775_0_0_1"/>
<evidence type="ECO:0000313" key="2">
    <source>
        <dbReference type="EnsemblMetazoa" id="MESCA003691-PA"/>
    </source>
</evidence>
<accession>T1GJP1</accession>
<reference evidence="3" key="1">
    <citation type="submission" date="2013-02" db="EMBL/GenBank/DDBJ databases">
        <authorList>
            <person name="Hughes D."/>
        </authorList>
    </citation>
    <scope>NUCLEOTIDE SEQUENCE</scope>
    <source>
        <strain>Durham</strain>
        <strain evidence="3">NC isolate 2 -- Noor lab</strain>
    </source>
</reference>
<reference evidence="2" key="2">
    <citation type="submission" date="2015-06" db="UniProtKB">
        <authorList>
            <consortium name="EnsemblMetazoa"/>
        </authorList>
    </citation>
    <scope>IDENTIFICATION</scope>
</reference>
<name>T1GJP1_MEGSC</name>
<keyword evidence="1" id="KW-0472">Membrane</keyword>
<dbReference type="EMBL" id="CAQQ02133839">
    <property type="status" value="NOT_ANNOTATED_CDS"/>
    <property type="molecule type" value="Genomic_DNA"/>
</dbReference>
<evidence type="ECO:0000256" key="1">
    <source>
        <dbReference type="SAM" id="Phobius"/>
    </source>
</evidence>